<organism evidence="2 3">
    <name type="scientific">Desulfobulbus oralis</name>
    <dbReference type="NCBI Taxonomy" id="1986146"/>
    <lineage>
        <taxon>Bacteria</taxon>
        <taxon>Pseudomonadati</taxon>
        <taxon>Thermodesulfobacteriota</taxon>
        <taxon>Desulfobulbia</taxon>
        <taxon>Desulfobulbales</taxon>
        <taxon>Desulfobulbaceae</taxon>
        <taxon>Desulfobulbus</taxon>
    </lineage>
</organism>
<feature type="compositionally biased region" description="Acidic residues" evidence="1">
    <location>
        <begin position="58"/>
        <end position="67"/>
    </location>
</feature>
<keyword evidence="3" id="KW-1185">Reference proteome</keyword>
<protein>
    <submittedName>
        <fullName evidence="2">Uncharacterized protein</fullName>
    </submittedName>
</protein>
<proteinExistence type="predicted"/>
<evidence type="ECO:0000313" key="3">
    <source>
        <dbReference type="Proteomes" id="UP000239867"/>
    </source>
</evidence>
<feature type="region of interest" description="Disordered" evidence="1">
    <location>
        <begin position="47"/>
        <end position="67"/>
    </location>
</feature>
<feature type="region of interest" description="Disordered" evidence="1">
    <location>
        <begin position="1"/>
        <end position="25"/>
    </location>
</feature>
<evidence type="ECO:0000256" key="1">
    <source>
        <dbReference type="SAM" id="MobiDB-lite"/>
    </source>
</evidence>
<name>A0A2L1GM99_9BACT</name>
<dbReference type="EMBL" id="CP021255">
    <property type="protein sequence ID" value="AVD70756.1"/>
    <property type="molecule type" value="Genomic_DNA"/>
</dbReference>
<dbReference type="KEGG" id="deo:CAY53_04055"/>
<sequence>MGTVVDAISPSFLLAPEPEETQEELPLHAGAQAAEVGTLAGAVDQVAALDGGDPLPTEGDDAPADSDMDMDLNLSGVDISDLQAPAADLPAAEESFTWRIWISMTTWA</sequence>
<dbReference type="Proteomes" id="UP000239867">
    <property type="component" value="Chromosome"/>
</dbReference>
<accession>A0A2L1GM99</accession>
<gene>
    <name evidence="2" type="ORF">CAY53_04055</name>
</gene>
<reference evidence="2 3" key="1">
    <citation type="journal article" date="2018" name="MBio">
        <title>Insights into the evolution of host association through the isolation and characterization of a novel human periodontal pathobiont, Desulfobulbus oralis.</title>
        <authorList>
            <person name="Cross K.L."/>
            <person name="Chirania P."/>
            <person name="Xiong W."/>
            <person name="Beall C.J."/>
            <person name="Elkins J.G."/>
            <person name="Giannone R.J."/>
            <person name="Griffen A.L."/>
            <person name="Guss A.M."/>
            <person name="Hettich R.L."/>
            <person name="Joshi S.S."/>
            <person name="Mokrzan E.M."/>
            <person name="Martin R.K."/>
            <person name="Zhulin I.B."/>
            <person name="Leys E.J."/>
            <person name="Podar M."/>
        </authorList>
    </citation>
    <scope>NUCLEOTIDE SEQUENCE [LARGE SCALE GENOMIC DNA]</scope>
    <source>
        <strain evidence="2 3">ORNL</strain>
    </source>
</reference>
<dbReference type="AlphaFoldDB" id="A0A2L1GM99"/>
<evidence type="ECO:0000313" key="2">
    <source>
        <dbReference type="EMBL" id="AVD70756.1"/>
    </source>
</evidence>